<sequence length="528" mass="57428">MIPHRTGLFRCLLVAVPGLALCAQAPEGWNRREELGSGLPPGAAWYGAGLWTADRHGPPAPLVDSLGMGNGYVGSGISAEAGADLGRWSFAIQGLADTDAQGRSHFTVMRSHARYHSGGWTAGFEQEPLVWGYGLTGGYLLGESARPVPKLRLETPYWHLSLGKWSLGEWGFQWFTGRLENGRSIPAASQMPLSIASDMALNGDPQSPFFSGWRTQARSRDGKVEFYLNWTVLWGGNRDGVPMTRGYSLGEYLTAITGTKDALAEGGVDFNDPNHPQPTLVNGAASSTNFDVGMRFRADWLARATSSEKAWIYVSRGSKGVLLQWKVLARRPIHYLGKEIDGTWRSVKGLSASAVWNRKDSYVAPNLIAPNDTIGILLEWPGVRFGLEHHDTSNPPGISYRSFVNSVYPSGFYAYGDPLGEALGGEANTTVAKVELDLGSRLSSSTWVFVGIRPFRDAPELWNAAHPSLSPANDAFQGLQQDLAWKVAPAATLRAGASWTRHSAVGWVPGAAGNGFRYFAELAYRWSR</sequence>
<name>A0AA48GV71_9BACT</name>
<keyword evidence="3" id="KW-1185">Reference proteome</keyword>
<feature type="chain" id="PRO_5041439012" description="Capsule assembly protein Wzi" evidence="1">
    <location>
        <begin position="26"/>
        <end position="528"/>
    </location>
</feature>
<dbReference type="KEGG" id="msil:METEAL_15950"/>
<evidence type="ECO:0000256" key="1">
    <source>
        <dbReference type="SAM" id="SignalP"/>
    </source>
</evidence>
<dbReference type="Gene3D" id="2.40.160.130">
    <property type="entry name" value="Capsule assembly protein Wzi"/>
    <property type="match status" value="1"/>
</dbReference>
<gene>
    <name evidence="2" type="ORF">METEAL_15950</name>
</gene>
<proteinExistence type="predicted"/>
<evidence type="ECO:0000313" key="2">
    <source>
        <dbReference type="EMBL" id="BDU72421.1"/>
    </source>
</evidence>
<dbReference type="RefSeq" id="WP_316415327.1">
    <property type="nucleotide sequence ID" value="NZ_AP027080.1"/>
</dbReference>
<feature type="signal peptide" evidence="1">
    <location>
        <begin position="1"/>
        <end position="25"/>
    </location>
</feature>
<reference evidence="3" key="1">
    <citation type="journal article" date="2023" name="Int. J. Syst. Evol. Microbiol.">
        <title>Mesoterricola silvestris gen. nov., sp. nov., Mesoterricola sediminis sp. nov., Geothrix oryzae sp. nov., Geothrix edaphica sp. nov., Geothrix rubra sp. nov., and Geothrix limicola sp. nov., six novel members of Acidobacteriota isolated from soils.</title>
        <authorList>
            <person name="Itoh H."/>
            <person name="Sugisawa Y."/>
            <person name="Mise K."/>
            <person name="Xu Z."/>
            <person name="Kuniyasu M."/>
            <person name="Ushijima N."/>
            <person name="Kawano K."/>
            <person name="Kobayashi E."/>
            <person name="Shiratori Y."/>
            <person name="Masuda Y."/>
            <person name="Senoo K."/>
        </authorList>
    </citation>
    <scope>NUCLEOTIDE SEQUENCE [LARGE SCALE GENOMIC DNA]</scope>
    <source>
        <strain evidence="3">W79</strain>
    </source>
</reference>
<evidence type="ECO:0008006" key="4">
    <source>
        <dbReference type="Google" id="ProtNLM"/>
    </source>
</evidence>
<evidence type="ECO:0000313" key="3">
    <source>
        <dbReference type="Proteomes" id="UP001238179"/>
    </source>
</evidence>
<dbReference type="EMBL" id="AP027080">
    <property type="protein sequence ID" value="BDU72421.1"/>
    <property type="molecule type" value="Genomic_DNA"/>
</dbReference>
<dbReference type="AlphaFoldDB" id="A0AA48GV71"/>
<accession>A0AA48GV71</accession>
<dbReference type="Proteomes" id="UP001238179">
    <property type="component" value="Chromosome"/>
</dbReference>
<dbReference type="InterPro" id="IPR026950">
    <property type="entry name" value="Caps_assemb_Wzi"/>
</dbReference>
<organism evidence="2 3">
    <name type="scientific">Mesoterricola silvestris</name>
    <dbReference type="NCBI Taxonomy" id="2927979"/>
    <lineage>
        <taxon>Bacteria</taxon>
        <taxon>Pseudomonadati</taxon>
        <taxon>Acidobacteriota</taxon>
        <taxon>Holophagae</taxon>
        <taxon>Holophagales</taxon>
        <taxon>Holophagaceae</taxon>
        <taxon>Mesoterricola</taxon>
    </lineage>
</organism>
<keyword evidence="1" id="KW-0732">Signal</keyword>
<dbReference type="Pfam" id="PF14052">
    <property type="entry name" value="Caps_assemb_Wzi"/>
    <property type="match status" value="1"/>
</dbReference>
<protein>
    <recommendedName>
        <fullName evidence="4">Capsule assembly protein Wzi</fullName>
    </recommendedName>
</protein>
<dbReference type="InterPro" id="IPR038636">
    <property type="entry name" value="Wzi_sf"/>
</dbReference>